<keyword evidence="3" id="KW-1185">Reference proteome</keyword>
<sequence>MIAVLLPPTLGRPTRLPALDGGLPAAGVTPVRVAVAGDGLPPHAARYVAAASLEIRRLVPPDAPTALVAEGDAGPLAGALGAAQRAAHRPVFGYVLVDALLPQPGTATRADLDRTQNPQGTPPPPVADGEPAGYRTETLPPSADWPDAPCGYLLTDPARAHAARLARMRGWAVRECAPREASGALAALLLELRGMA</sequence>
<dbReference type="STRING" id="758803.SAMN05421803_10997"/>
<accession>A0A1M6LXF1</accession>
<gene>
    <name evidence="2" type="ORF">SAMN05421803_10997</name>
</gene>
<organism evidence="2 3">
    <name type="scientific">Nocardiopsis flavescens</name>
    <dbReference type="NCBI Taxonomy" id="758803"/>
    <lineage>
        <taxon>Bacteria</taxon>
        <taxon>Bacillati</taxon>
        <taxon>Actinomycetota</taxon>
        <taxon>Actinomycetes</taxon>
        <taxon>Streptosporangiales</taxon>
        <taxon>Nocardiopsidaceae</taxon>
        <taxon>Nocardiopsis</taxon>
    </lineage>
</organism>
<dbReference type="Proteomes" id="UP000184452">
    <property type="component" value="Unassembled WGS sequence"/>
</dbReference>
<dbReference type="OrthoDB" id="5192809at2"/>
<reference evidence="2 3" key="1">
    <citation type="submission" date="2016-11" db="EMBL/GenBank/DDBJ databases">
        <authorList>
            <person name="Jaros S."/>
            <person name="Januszkiewicz K."/>
            <person name="Wedrychowicz H."/>
        </authorList>
    </citation>
    <scope>NUCLEOTIDE SEQUENCE [LARGE SCALE GENOMIC DNA]</scope>
    <source>
        <strain evidence="2 3">CGMCC 4.5723</strain>
    </source>
</reference>
<dbReference type="AlphaFoldDB" id="A0A1M6LXF1"/>
<evidence type="ECO:0000256" key="1">
    <source>
        <dbReference type="SAM" id="MobiDB-lite"/>
    </source>
</evidence>
<feature type="region of interest" description="Disordered" evidence="1">
    <location>
        <begin position="107"/>
        <end position="145"/>
    </location>
</feature>
<proteinExistence type="predicted"/>
<protein>
    <submittedName>
        <fullName evidence="2">Uncharacterized protein</fullName>
    </submittedName>
</protein>
<evidence type="ECO:0000313" key="3">
    <source>
        <dbReference type="Proteomes" id="UP000184452"/>
    </source>
</evidence>
<name>A0A1M6LXF1_9ACTN</name>
<dbReference type="EMBL" id="FQZK01000009">
    <property type="protein sequence ID" value="SHJ75866.1"/>
    <property type="molecule type" value="Genomic_DNA"/>
</dbReference>
<evidence type="ECO:0000313" key="2">
    <source>
        <dbReference type="EMBL" id="SHJ75866.1"/>
    </source>
</evidence>
<dbReference type="RefSeq" id="WP_073380166.1">
    <property type="nucleotide sequence ID" value="NZ_FQZK01000009.1"/>
</dbReference>